<dbReference type="Proteomes" id="UP000887540">
    <property type="component" value="Unplaced"/>
</dbReference>
<reference evidence="8" key="1">
    <citation type="submission" date="2022-11" db="UniProtKB">
        <authorList>
            <consortium name="WormBaseParasite"/>
        </authorList>
    </citation>
    <scope>IDENTIFICATION</scope>
</reference>
<dbReference type="InterPro" id="IPR017452">
    <property type="entry name" value="GPCR_Rhodpsn_7TM"/>
</dbReference>
<keyword evidence="3 5" id="KW-1133">Transmembrane helix</keyword>
<evidence type="ECO:0000256" key="1">
    <source>
        <dbReference type="ARBA" id="ARBA00004370"/>
    </source>
</evidence>
<sequence length="209" mass="23978">MVIMSAERIVAILKPVLYKYYFNFKTKILLVLVIVIVQIAILIWAGLSAIDNYQMTSTQHCAIISSTGKAFATFHFVFDVFGYFISFISLSILYVYEKIHNKNSNKQGGSHKIEQHILIYMIISLFDVILCAMPSVVMIGSLWQLFIPGDILVSLTYATTGLMSLVHTIMNYIFFSDYQKQVKLIVNYMIRGHWFSIKTRVSNIHVQAR</sequence>
<proteinExistence type="predicted"/>
<dbReference type="SUPFAM" id="SSF81321">
    <property type="entry name" value="Family A G protein-coupled receptor-like"/>
    <property type="match status" value="1"/>
</dbReference>
<accession>A0A914C1L3</accession>
<feature type="transmembrane region" description="Helical" evidence="5">
    <location>
        <begin position="155"/>
        <end position="175"/>
    </location>
</feature>
<feature type="transmembrane region" description="Helical" evidence="5">
    <location>
        <begin position="28"/>
        <end position="50"/>
    </location>
</feature>
<keyword evidence="2 5" id="KW-0812">Transmembrane</keyword>
<keyword evidence="4 5" id="KW-0472">Membrane</keyword>
<feature type="domain" description="G-protein coupled receptors family 1 profile" evidence="6">
    <location>
        <begin position="1"/>
        <end position="175"/>
    </location>
</feature>
<feature type="transmembrane region" description="Helical" evidence="5">
    <location>
        <begin position="117"/>
        <end position="143"/>
    </location>
</feature>
<keyword evidence="7" id="KW-1185">Reference proteome</keyword>
<dbReference type="PROSITE" id="PS50262">
    <property type="entry name" value="G_PROTEIN_RECEP_F1_2"/>
    <property type="match status" value="1"/>
</dbReference>
<organism evidence="7 8">
    <name type="scientific">Acrobeloides nanus</name>
    <dbReference type="NCBI Taxonomy" id="290746"/>
    <lineage>
        <taxon>Eukaryota</taxon>
        <taxon>Metazoa</taxon>
        <taxon>Ecdysozoa</taxon>
        <taxon>Nematoda</taxon>
        <taxon>Chromadorea</taxon>
        <taxon>Rhabditida</taxon>
        <taxon>Tylenchina</taxon>
        <taxon>Cephalobomorpha</taxon>
        <taxon>Cephaloboidea</taxon>
        <taxon>Cephalobidae</taxon>
        <taxon>Acrobeloides</taxon>
    </lineage>
</organism>
<evidence type="ECO:0000313" key="8">
    <source>
        <dbReference type="WBParaSite" id="ACRNAN_Path_1466.g5739.t1"/>
    </source>
</evidence>
<evidence type="ECO:0000256" key="5">
    <source>
        <dbReference type="SAM" id="Phobius"/>
    </source>
</evidence>
<comment type="subcellular location">
    <subcellularLocation>
        <location evidence="1">Membrane</location>
    </subcellularLocation>
</comment>
<evidence type="ECO:0000256" key="3">
    <source>
        <dbReference type="ARBA" id="ARBA00022989"/>
    </source>
</evidence>
<name>A0A914C1L3_9BILA</name>
<dbReference type="WBParaSite" id="ACRNAN_Path_1466.g5739.t1">
    <property type="protein sequence ID" value="ACRNAN_Path_1466.g5739.t1"/>
    <property type="gene ID" value="ACRNAN_Path_1466.g5739"/>
</dbReference>
<protein>
    <submittedName>
        <fullName evidence="8">G-protein coupled receptors family 1 profile domain-containing protein</fullName>
    </submittedName>
</protein>
<evidence type="ECO:0000313" key="7">
    <source>
        <dbReference type="Proteomes" id="UP000887540"/>
    </source>
</evidence>
<feature type="transmembrane region" description="Helical" evidence="5">
    <location>
        <begin position="70"/>
        <end position="96"/>
    </location>
</feature>
<evidence type="ECO:0000256" key="4">
    <source>
        <dbReference type="ARBA" id="ARBA00023136"/>
    </source>
</evidence>
<dbReference type="AlphaFoldDB" id="A0A914C1L3"/>
<evidence type="ECO:0000259" key="6">
    <source>
        <dbReference type="PROSITE" id="PS50262"/>
    </source>
</evidence>
<dbReference type="Gene3D" id="1.20.1070.10">
    <property type="entry name" value="Rhodopsin 7-helix transmembrane proteins"/>
    <property type="match status" value="1"/>
</dbReference>
<dbReference type="GO" id="GO:0016020">
    <property type="term" value="C:membrane"/>
    <property type="evidence" value="ECO:0007669"/>
    <property type="project" value="UniProtKB-SubCell"/>
</dbReference>
<evidence type="ECO:0000256" key="2">
    <source>
        <dbReference type="ARBA" id="ARBA00022692"/>
    </source>
</evidence>